<evidence type="ECO:0000313" key="2">
    <source>
        <dbReference type="Proteomes" id="UP000185359"/>
    </source>
</evidence>
<reference evidence="1 2" key="1">
    <citation type="submission" date="2013-12" db="EMBL/GenBank/DDBJ databases">
        <title>Ecological redundancy of diverse viral populations within a natural community.</title>
        <authorList>
            <person name="Gregory A.C."/>
            <person name="LaButti K."/>
            <person name="Copeland A."/>
            <person name="Woyke T."/>
            <person name="Sullivan M.B."/>
        </authorList>
    </citation>
    <scope>NUCLEOTIDE SEQUENCE [LARGE SCALE GENOMIC DNA]</scope>
    <source>
        <strain evidence="1">Syn7803US94</strain>
    </source>
</reference>
<sequence>MALSNSVQNSLDGAESSLRNALAFAARQERPIVCTQISKMISDIESIGTMDELLDSLTDLSNNK</sequence>
<evidence type="ECO:0000313" key="1">
    <source>
        <dbReference type="EMBL" id="AIX38625.1"/>
    </source>
</evidence>
<accession>A0A0E3FY75</accession>
<organism evidence="1 2">
    <name type="scientific">Synechococcus phage ACG-2014d</name>
    <dbReference type="NCBI Taxonomy" id="1493509"/>
    <lineage>
        <taxon>Viruses</taxon>
        <taxon>Duplodnaviria</taxon>
        <taxon>Heunggongvirae</taxon>
        <taxon>Uroviricota</taxon>
        <taxon>Caudoviricetes</taxon>
        <taxon>Pantevenvirales</taxon>
        <taxon>Kyanoviridae</taxon>
        <taxon>Lowelvirus</taxon>
        <taxon>Lowelvirus tuscon4d</taxon>
    </lineage>
</organism>
<gene>
    <name evidence="1" type="ORF">Syn7803US94_193</name>
</gene>
<protein>
    <submittedName>
        <fullName evidence="1">Uncharacterized protein</fullName>
    </submittedName>
</protein>
<dbReference type="EMBL" id="KJ019130">
    <property type="protein sequence ID" value="AIX38625.1"/>
    <property type="molecule type" value="Genomic_DNA"/>
</dbReference>
<name>A0A0E3FY75_9CAUD</name>
<proteinExistence type="predicted"/>
<dbReference type="Proteomes" id="UP000185359">
    <property type="component" value="Segment"/>
</dbReference>